<accession>X6NSU2</accession>
<keyword evidence="2" id="KW-1185">Reference proteome</keyword>
<evidence type="ECO:0000313" key="2">
    <source>
        <dbReference type="Proteomes" id="UP000023152"/>
    </source>
</evidence>
<proteinExistence type="predicted"/>
<evidence type="ECO:0000313" key="1">
    <source>
        <dbReference type="EMBL" id="ETO29355.1"/>
    </source>
</evidence>
<dbReference type="SUPFAM" id="SSF52058">
    <property type="entry name" value="L domain-like"/>
    <property type="match status" value="1"/>
</dbReference>
<dbReference type="InterPro" id="IPR032675">
    <property type="entry name" value="LRR_dom_sf"/>
</dbReference>
<dbReference type="Proteomes" id="UP000023152">
    <property type="component" value="Unassembled WGS sequence"/>
</dbReference>
<protein>
    <submittedName>
        <fullName evidence="1">Uncharacterized protein</fullName>
    </submittedName>
</protein>
<comment type="caution">
    <text evidence="1">The sequence shown here is derived from an EMBL/GenBank/DDBJ whole genome shotgun (WGS) entry which is preliminary data.</text>
</comment>
<dbReference type="Gene3D" id="3.80.10.10">
    <property type="entry name" value="Ribonuclease Inhibitor"/>
    <property type="match status" value="1"/>
</dbReference>
<gene>
    <name evidence="1" type="ORF">RFI_07768</name>
</gene>
<dbReference type="EMBL" id="ASPP01006100">
    <property type="protein sequence ID" value="ETO29355.1"/>
    <property type="molecule type" value="Genomic_DNA"/>
</dbReference>
<sequence>MLINQFLLFLSKNFAWQYNNLLYASNRLMKPKPKKVSNSKSEDFELDLSGKVIFVPCFSLVSLKKRKFKTEYYSLLIQTFLKFFNSHMIPTLVSARFKRTFFYELYLPHNHIHQIENLENMELLNTLDIRFNQVKQFFLEGNELVNRMPSYRTALFQMHLQLVAIDGLKAKGVPTRGVTYQQQFQVIFLFCGSLD</sequence>
<organism evidence="1 2">
    <name type="scientific">Reticulomyxa filosa</name>
    <dbReference type="NCBI Taxonomy" id="46433"/>
    <lineage>
        <taxon>Eukaryota</taxon>
        <taxon>Sar</taxon>
        <taxon>Rhizaria</taxon>
        <taxon>Retaria</taxon>
        <taxon>Foraminifera</taxon>
        <taxon>Monothalamids</taxon>
        <taxon>Reticulomyxidae</taxon>
        <taxon>Reticulomyxa</taxon>
    </lineage>
</organism>
<name>X6NSU2_RETFI</name>
<reference evidence="1 2" key="1">
    <citation type="journal article" date="2013" name="Curr. Biol.">
        <title>The Genome of the Foraminiferan Reticulomyxa filosa.</title>
        <authorList>
            <person name="Glockner G."/>
            <person name="Hulsmann N."/>
            <person name="Schleicher M."/>
            <person name="Noegel A.A."/>
            <person name="Eichinger L."/>
            <person name="Gallinger C."/>
            <person name="Pawlowski J."/>
            <person name="Sierra R."/>
            <person name="Euteneuer U."/>
            <person name="Pillet L."/>
            <person name="Moustafa A."/>
            <person name="Platzer M."/>
            <person name="Groth M."/>
            <person name="Szafranski K."/>
            <person name="Schliwa M."/>
        </authorList>
    </citation>
    <scope>NUCLEOTIDE SEQUENCE [LARGE SCALE GENOMIC DNA]</scope>
</reference>
<dbReference type="AlphaFoldDB" id="X6NSU2"/>